<dbReference type="AlphaFoldDB" id="A0A134CKA8"/>
<dbReference type="EMBL" id="LSDT01000008">
    <property type="protein sequence ID" value="KXB92651.1"/>
    <property type="molecule type" value="Genomic_DNA"/>
</dbReference>
<dbReference type="Proteomes" id="UP000070160">
    <property type="component" value="Unassembled WGS sequence"/>
</dbReference>
<feature type="transmembrane region" description="Helical" evidence="1">
    <location>
        <begin position="27"/>
        <end position="53"/>
    </location>
</feature>
<evidence type="ECO:0000313" key="2">
    <source>
        <dbReference type="EMBL" id="KXB92651.1"/>
    </source>
</evidence>
<comment type="caution">
    <text evidence="2">The sequence shown here is derived from an EMBL/GenBank/DDBJ whole genome shotgun (WGS) entry which is preliminary data.</text>
</comment>
<accession>A0A134CKA8</accession>
<evidence type="ECO:0000313" key="3">
    <source>
        <dbReference type="Proteomes" id="UP000070160"/>
    </source>
</evidence>
<keyword evidence="3" id="KW-1185">Reference proteome</keyword>
<dbReference type="PATRIC" id="fig|1588748.3.peg.303"/>
<sequence>MVQAGVVRQVKEGMYGSGFGVRRVDWVFLYLFLSLPPASVLACTVTIAVRLVAVKRHWKLALIHRKRHRPYFFR</sequence>
<dbReference type="STRING" id="1588748.HMPREF3182_00313"/>
<keyword evidence="1" id="KW-1133">Transmembrane helix</keyword>
<reference evidence="3" key="1">
    <citation type="submission" date="2016-01" db="EMBL/GenBank/DDBJ databases">
        <authorList>
            <person name="Mitreva M."/>
            <person name="Pepin K.H."/>
            <person name="Mihindukulasuriya K.A."/>
            <person name="Fulton R."/>
            <person name="Fronick C."/>
            <person name="O'Laughlin M."/>
            <person name="Miner T."/>
            <person name="Herter B."/>
            <person name="Rosa B.A."/>
            <person name="Cordes M."/>
            <person name="Tomlinson C."/>
            <person name="Wollam A."/>
            <person name="Palsikar V.B."/>
            <person name="Mardis E.R."/>
            <person name="Wilson R.K."/>
        </authorList>
    </citation>
    <scope>NUCLEOTIDE SEQUENCE [LARGE SCALE GENOMIC DNA]</scope>
    <source>
        <strain evidence="3">KA00182</strain>
    </source>
</reference>
<name>A0A134CKA8_9FIRM</name>
<keyword evidence="1" id="KW-0472">Membrane</keyword>
<organism evidence="2 3">
    <name type="scientific">Megasphaera hutchinsoni</name>
    <dbReference type="NCBI Taxonomy" id="1588748"/>
    <lineage>
        <taxon>Bacteria</taxon>
        <taxon>Bacillati</taxon>
        <taxon>Bacillota</taxon>
        <taxon>Negativicutes</taxon>
        <taxon>Veillonellales</taxon>
        <taxon>Veillonellaceae</taxon>
        <taxon>Megasphaera</taxon>
    </lineage>
</organism>
<evidence type="ECO:0000256" key="1">
    <source>
        <dbReference type="SAM" id="Phobius"/>
    </source>
</evidence>
<keyword evidence="1" id="KW-0812">Transmembrane</keyword>
<protein>
    <submittedName>
        <fullName evidence="2">Uncharacterized protein</fullName>
    </submittedName>
</protein>
<gene>
    <name evidence="2" type="ORF">HMPREF3182_00313</name>
</gene>
<proteinExistence type="predicted"/>